<evidence type="ECO:0000256" key="7">
    <source>
        <dbReference type="SAM" id="MobiDB-lite"/>
    </source>
</evidence>
<dbReference type="PIRSF" id="PIRSF017302">
    <property type="entry name" value="Gltscr2"/>
    <property type="match status" value="1"/>
</dbReference>
<evidence type="ECO:0000256" key="2">
    <source>
        <dbReference type="ARBA" id="ARBA00018339"/>
    </source>
</evidence>
<accession>A0A0N5AZ57</accession>
<dbReference type="AlphaFoldDB" id="A0A0N5AZ57"/>
<comment type="similarity">
    <text evidence="1 5">Belongs to the NOP53 family.</text>
</comment>
<dbReference type="PANTHER" id="PTHR14211:SF7">
    <property type="entry name" value="RIBOSOME BIOGENESIS PROTEIN NOP53"/>
    <property type="match status" value="1"/>
</dbReference>
<comment type="function">
    <text evidence="5">May play a role in ribosome biogenesis.</text>
</comment>
<dbReference type="WBParaSite" id="SMUV_0001027501-mRNA-1">
    <property type="protein sequence ID" value="SMUV_0001027501-mRNA-1"/>
    <property type="gene ID" value="SMUV_0001027501"/>
</dbReference>
<keyword evidence="4 5" id="KW-0539">Nucleus</keyword>
<evidence type="ECO:0000256" key="5">
    <source>
        <dbReference type="PIRNR" id="PIRNR017302"/>
    </source>
</evidence>
<feature type="region of interest" description="Disordered" evidence="7">
    <location>
        <begin position="77"/>
        <end position="96"/>
    </location>
</feature>
<comment type="subcellular location">
    <subcellularLocation>
        <location evidence="5">Nucleus</location>
        <location evidence="5">Nucleolus</location>
    </subcellularLocation>
    <subcellularLocation>
        <location evidence="5">Nucleus</location>
        <location evidence="5">Nucleoplasm</location>
    </subcellularLocation>
</comment>
<dbReference type="GO" id="GO:0000027">
    <property type="term" value="P:ribosomal large subunit assembly"/>
    <property type="evidence" value="ECO:0007669"/>
    <property type="project" value="UniProtKB-UniRule"/>
</dbReference>
<dbReference type="InterPro" id="IPR011687">
    <property type="entry name" value="Nop53/GLTSCR2"/>
</dbReference>
<feature type="region of interest" description="Disordered" evidence="7">
    <location>
        <begin position="103"/>
        <end position="124"/>
    </location>
</feature>
<feature type="region of interest" description="Disordered" evidence="7">
    <location>
        <begin position="245"/>
        <end position="271"/>
    </location>
</feature>
<evidence type="ECO:0000256" key="6">
    <source>
        <dbReference type="SAM" id="Coils"/>
    </source>
</evidence>
<dbReference type="GO" id="GO:0005730">
    <property type="term" value="C:nucleolus"/>
    <property type="evidence" value="ECO:0007669"/>
    <property type="project" value="UniProtKB-SubCell"/>
</dbReference>
<keyword evidence="6" id="KW-0175">Coiled coil</keyword>
<keyword evidence="8" id="KW-1185">Reference proteome</keyword>
<dbReference type="GO" id="GO:0006364">
    <property type="term" value="P:rRNA processing"/>
    <property type="evidence" value="ECO:0007669"/>
    <property type="project" value="TreeGrafter"/>
</dbReference>
<organism evidence="8 9">
    <name type="scientific">Syphacia muris</name>
    <dbReference type="NCBI Taxonomy" id="451379"/>
    <lineage>
        <taxon>Eukaryota</taxon>
        <taxon>Metazoa</taxon>
        <taxon>Ecdysozoa</taxon>
        <taxon>Nematoda</taxon>
        <taxon>Chromadorea</taxon>
        <taxon>Rhabditida</taxon>
        <taxon>Spirurina</taxon>
        <taxon>Oxyuridomorpha</taxon>
        <taxon>Oxyuroidea</taxon>
        <taxon>Oxyuridae</taxon>
        <taxon>Syphacia</taxon>
    </lineage>
</organism>
<evidence type="ECO:0000256" key="1">
    <source>
        <dbReference type="ARBA" id="ARBA00008838"/>
    </source>
</evidence>
<dbReference type="Pfam" id="PF07767">
    <property type="entry name" value="Nop53"/>
    <property type="match status" value="1"/>
</dbReference>
<evidence type="ECO:0000313" key="8">
    <source>
        <dbReference type="Proteomes" id="UP000046393"/>
    </source>
</evidence>
<name>A0A0N5AZ57_9BILA</name>
<reference evidence="9" key="1">
    <citation type="submission" date="2017-02" db="UniProtKB">
        <authorList>
            <consortium name="WormBaseParasite"/>
        </authorList>
    </citation>
    <scope>IDENTIFICATION</scope>
</reference>
<protein>
    <recommendedName>
        <fullName evidence="2 5">Ribosome biogenesis protein NOP53</fullName>
    </recommendedName>
</protein>
<dbReference type="GO" id="GO:0008097">
    <property type="term" value="F:5S rRNA binding"/>
    <property type="evidence" value="ECO:0007669"/>
    <property type="project" value="TreeGrafter"/>
</dbReference>
<dbReference type="GO" id="GO:0005654">
    <property type="term" value="C:nucleoplasm"/>
    <property type="evidence" value="ECO:0007669"/>
    <property type="project" value="UniProtKB-SubCell"/>
</dbReference>
<sequence length="416" mass="48108">MVTNIKKKRRLGISKNKKAYWRKGVDLKDVDEYLNAKRYDESTGGPIEKRPDDALFTIDVKPEEVSKLTRRQQAAMKKRELITNGEDEPLLQKPSKRALKKALKFSRKEPSLKHGSTSQMEKKAQNKSCSYDVWDCDEEVASPLQDYFERATKRKLPNRPSTLSHINSILPKVDLPSAATSYRPQNEDYEAYLSSIADEQLLREAKEKKLANFFKLPPGEHYVTKGERFLEESAGLIPENIVEFDDEDEGSDSEKAPLIKNNEKKEKTAKSVRRKLLEKKKLLKKQFEKARKVEENLVYSTKRMKKEITASMLEQEKKAKMRKAKKAMAKLTLPSNHKRFVEGDKEFLFPDELPSSLLKLNAQGSILADRRKSLQKRNILPLVGKKNKKKLKKRLKFKITEKRSHKDVTIGSHLKR</sequence>
<feature type="coiled-coil region" evidence="6">
    <location>
        <begin position="273"/>
        <end position="330"/>
    </location>
</feature>
<proteinExistence type="inferred from homology"/>
<dbReference type="PANTHER" id="PTHR14211">
    <property type="entry name" value="GLIOMA SUPPRESSOR CANDIDATE REGION GENE 2"/>
    <property type="match status" value="1"/>
</dbReference>
<evidence type="ECO:0000256" key="3">
    <source>
        <dbReference type="ARBA" id="ARBA00022517"/>
    </source>
</evidence>
<feature type="compositionally biased region" description="Basic and acidic residues" evidence="7">
    <location>
        <begin position="252"/>
        <end position="269"/>
    </location>
</feature>
<evidence type="ECO:0000256" key="4">
    <source>
        <dbReference type="ARBA" id="ARBA00023242"/>
    </source>
</evidence>
<evidence type="ECO:0000313" key="9">
    <source>
        <dbReference type="WBParaSite" id="SMUV_0001027501-mRNA-1"/>
    </source>
</evidence>
<dbReference type="STRING" id="451379.A0A0N5AZ57"/>
<keyword evidence="3 5" id="KW-0690">Ribosome biogenesis</keyword>
<dbReference type="Proteomes" id="UP000046393">
    <property type="component" value="Unplaced"/>
</dbReference>